<dbReference type="AlphaFoldDB" id="A0A3D4S3Z2"/>
<protein>
    <recommendedName>
        <fullName evidence="3">Aminoglycoside 6-adenylyltransferase</fullName>
    </recommendedName>
</protein>
<dbReference type="Gene3D" id="3.30.460.10">
    <property type="entry name" value="Beta Polymerase, domain 2"/>
    <property type="match status" value="1"/>
</dbReference>
<accession>A0A3D4S3Z2</accession>
<evidence type="ECO:0000313" key="1">
    <source>
        <dbReference type="EMBL" id="HCS93356.1"/>
    </source>
</evidence>
<evidence type="ECO:0008006" key="3">
    <source>
        <dbReference type="Google" id="ProtNLM"/>
    </source>
</evidence>
<dbReference type="EMBL" id="DQHO01000013">
    <property type="protein sequence ID" value="HCS93356.1"/>
    <property type="molecule type" value="Genomic_DNA"/>
</dbReference>
<dbReference type="SUPFAM" id="SSF81631">
    <property type="entry name" value="PAP/OAS1 substrate-binding domain"/>
    <property type="match status" value="1"/>
</dbReference>
<reference evidence="1 2" key="1">
    <citation type="journal article" date="2018" name="Nat. Biotechnol.">
        <title>A standardized bacterial taxonomy based on genome phylogeny substantially revises the tree of life.</title>
        <authorList>
            <person name="Parks D.H."/>
            <person name="Chuvochina M."/>
            <person name="Waite D.W."/>
            <person name="Rinke C."/>
            <person name="Skarshewski A."/>
            <person name="Chaumeil P.A."/>
            <person name="Hugenholtz P."/>
        </authorList>
    </citation>
    <scope>NUCLEOTIDE SEQUENCE [LARGE SCALE GENOMIC DNA]</scope>
    <source>
        <strain evidence="1">UBA11306</strain>
    </source>
</reference>
<dbReference type="SUPFAM" id="SSF81301">
    <property type="entry name" value="Nucleotidyltransferase"/>
    <property type="match status" value="1"/>
</dbReference>
<name>A0A3D4S3Z2_9ENTE</name>
<evidence type="ECO:0000313" key="2">
    <source>
        <dbReference type="Proteomes" id="UP000262195"/>
    </source>
</evidence>
<comment type="caution">
    <text evidence="1">The sequence shown here is derived from an EMBL/GenBank/DDBJ whole genome shotgun (WGS) entry which is preliminary data.</text>
</comment>
<dbReference type="InterPro" id="IPR007530">
    <property type="entry name" value="Aminoglycoside_adenylylTfrase"/>
</dbReference>
<sequence length="294" mass="33985">MADGIMKDLMNFYNKQEDIRVFAMNGSRVNVNIPPDGYRDYDVVFFTDDVGKYKQDASFLSHFGDVLMVTEPEADGPNLYPDGNGYTYLVLYQDGNRIDFQIMALSLLERYLSSDSLTQIIADKDGRIEGTIEPSDRDYWIGEPSEELVTSSIKEFWWQSTNVLKATLRGELLLSQFYLNLTRDELIRLMTWVVATEYGFDRNYGKKSTQILRYLSDADRQALLNTFNTVSEKTIYDSLKKMMKLEERFMAMISNQSDFFTGSSLDDYGQVSLQFLESKNEKELAGYFSDRIFC</sequence>
<dbReference type="Pfam" id="PF04439">
    <property type="entry name" value="Adenyl_transf"/>
    <property type="match status" value="1"/>
</dbReference>
<organism evidence="1 2">
    <name type="scientific">Bavariicoccus seileri</name>
    <dbReference type="NCBI Taxonomy" id="549685"/>
    <lineage>
        <taxon>Bacteria</taxon>
        <taxon>Bacillati</taxon>
        <taxon>Bacillota</taxon>
        <taxon>Bacilli</taxon>
        <taxon>Lactobacillales</taxon>
        <taxon>Enterococcaceae</taxon>
        <taxon>Bavariicoccus</taxon>
    </lineage>
</organism>
<gene>
    <name evidence="1" type="ORF">DIW15_01440</name>
</gene>
<dbReference type="InterPro" id="IPR043519">
    <property type="entry name" value="NT_sf"/>
</dbReference>
<proteinExistence type="predicted"/>
<dbReference type="Proteomes" id="UP000262195">
    <property type="component" value="Unassembled WGS sequence"/>
</dbReference>
<dbReference type="STRING" id="1121105.GCA_000421665_00084"/>
<dbReference type="Gene3D" id="1.20.120.330">
    <property type="entry name" value="Nucleotidyltransferases domain 2"/>
    <property type="match status" value="1"/>
</dbReference>